<proteinExistence type="predicted"/>
<comment type="caution">
    <text evidence="1">The sequence shown here is derived from an EMBL/GenBank/DDBJ whole genome shotgun (WGS) entry which is preliminary data.</text>
</comment>
<evidence type="ECO:0000313" key="2">
    <source>
        <dbReference type="Proteomes" id="UP000294865"/>
    </source>
</evidence>
<dbReference type="RefSeq" id="WP_133418749.1">
    <property type="nucleotide sequence ID" value="NZ_CP073804.1"/>
</dbReference>
<sequence length="106" mass="12218">MKLRIGHSEYHVTKEEFIENDGDSCLGLINYHDLTIKIKENLNVELYKKTLIHEIVHGIMRESGFEDDEIHTEDLVNRIGLTLHGFLKDNIVEVTKLYGSDRHGTA</sequence>
<organism evidence="1 2">
    <name type="scientific">Macrococcoides canis</name>
    <dbReference type="NCBI Taxonomy" id="1855823"/>
    <lineage>
        <taxon>Bacteria</taxon>
        <taxon>Bacillati</taxon>
        <taxon>Bacillota</taxon>
        <taxon>Bacilli</taxon>
        <taxon>Bacillales</taxon>
        <taxon>Staphylococcaceae</taxon>
        <taxon>Macrococcoides</taxon>
    </lineage>
</organism>
<dbReference type="AlphaFoldDB" id="A0A4R6C6Q8"/>
<dbReference type="Proteomes" id="UP000294865">
    <property type="component" value="Unassembled WGS sequence"/>
</dbReference>
<evidence type="ECO:0000313" key="1">
    <source>
        <dbReference type="EMBL" id="TDM18120.1"/>
    </source>
</evidence>
<gene>
    <name evidence="1" type="ORF">ETI04_01120</name>
</gene>
<reference evidence="1 2" key="1">
    <citation type="submission" date="2019-01" db="EMBL/GenBank/DDBJ databases">
        <title>Draft genome sequences of Macrococcus caseolyticus, Macrococcus canis, Macrococcus bohemicus and Macrococcus goetzii.</title>
        <authorList>
            <person name="Mazhar S."/>
            <person name="Altermann E."/>
            <person name="Hill C."/>
            <person name="Mcauliffe O."/>
        </authorList>
    </citation>
    <scope>NUCLEOTIDE SEQUENCE [LARGE SCALE GENOMIC DNA]</scope>
    <source>
        <strain evidence="1 2">DPC7162</strain>
    </source>
</reference>
<protein>
    <submittedName>
        <fullName evidence="1">Uncharacterized protein</fullName>
    </submittedName>
</protein>
<accession>A0A4R6C6Q8</accession>
<name>A0A4R6C6Q8_9STAP</name>
<dbReference type="EMBL" id="SDQG01000001">
    <property type="protein sequence ID" value="TDM18120.1"/>
    <property type="molecule type" value="Genomic_DNA"/>
</dbReference>